<dbReference type="GeneID" id="120064590"/>
<reference evidence="2" key="1">
    <citation type="submission" date="2025-08" db="UniProtKB">
        <authorList>
            <consortium name="RefSeq"/>
        </authorList>
    </citation>
    <scope>IDENTIFICATION</scope>
    <source>
        <tissue evidence="2">White muscle</tissue>
    </source>
</reference>
<sequence>MKRLNARGIEETYFWGTQKTLNTLRDMEGLPCYKNVQKDIPQLTDIEFHLSSVTHVTTKSGLDGILDSGGFKGGEKSLLWWGLAIDHDDIRAAEDCYLEKIFPDRTPEQRQMQQPFLRKLTTSPAFRKASRYGNFRFTFSLSDLLMMYSQQICGGKQPVLRVYGTTVYKQEIMYTALVHSPGVQELEKYPALNNGGEDVFIYQEGTMVWHAQAVSETHEFQPVIHRPQVVEVEPFDCLYEYDKWYVWDHVTLAFHLPEGQTLRVDREKLIENLTACEAVDPFLGIRCVSNSYNCACNCCRLYRSEAEYIVEQKRRDKQSDSTNSTS</sequence>
<dbReference type="Proteomes" id="UP000808372">
    <property type="component" value="Chromosome 20"/>
</dbReference>
<name>A0A8U1H789_SALNM</name>
<dbReference type="RefSeq" id="XP_038871110.1">
    <property type="nucleotide sequence ID" value="XM_039015182.1"/>
</dbReference>
<evidence type="ECO:0000313" key="1">
    <source>
        <dbReference type="Proteomes" id="UP000808372"/>
    </source>
</evidence>
<accession>A0A8U1H789</accession>
<dbReference type="KEGG" id="snh:120064590"/>
<organism evidence="1 2">
    <name type="scientific">Salvelinus namaycush</name>
    <name type="common">Lake trout</name>
    <name type="synonym">Salmo namaycush</name>
    <dbReference type="NCBI Taxonomy" id="8040"/>
    <lineage>
        <taxon>Eukaryota</taxon>
        <taxon>Metazoa</taxon>
        <taxon>Chordata</taxon>
        <taxon>Craniata</taxon>
        <taxon>Vertebrata</taxon>
        <taxon>Euteleostomi</taxon>
        <taxon>Actinopterygii</taxon>
        <taxon>Neopterygii</taxon>
        <taxon>Teleostei</taxon>
        <taxon>Protacanthopterygii</taxon>
        <taxon>Salmoniformes</taxon>
        <taxon>Salmonidae</taxon>
        <taxon>Salmoninae</taxon>
        <taxon>Salvelinus</taxon>
    </lineage>
</organism>
<proteinExistence type="predicted"/>
<dbReference type="AlphaFoldDB" id="A0A8U1H789"/>
<protein>
    <submittedName>
        <fullName evidence="2">Uncharacterized protein LOC120064590</fullName>
    </submittedName>
</protein>
<gene>
    <name evidence="2" type="primary">LOC120064590</name>
</gene>
<evidence type="ECO:0000313" key="2">
    <source>
        <dbReference type="RefSeq" id="XP_038871110.1"/>
    </source>
</evidence>
<keyword evidence="1" id="KW-1185">Reference proteome</keyword>